<keyword evidence="9" id="KW-1185">Reference proteome</keyword>
<dbReference type="RefSeq" id="WP_305006097.1">
    <property type="nucleotide sequence ID" value="NZ_JAUQSY010000005.1"/>
</dbReference>
<dbReference type="EC" id="5.3.1.12" evidence="4 7"/>
<sequence length="492" mass="55966">MKPFLSDDFLLQTATARTLYHEVAARQPIIDYHCHLSPEQIAEDRQFKNLTELWLNGDHYKWRAMRANGVHEHYITGAALDWEKFEQWAETVPYTLRNPLYHWTHLELRRYFGITELLNKDSARRIWEQCNLLLATPEYSVRGLLRRMNVEVVCTTDDPADSLAAHQAIRASGFATKVLPTFRADKALSVENALVYNEYLGQLGTAAGLEINSLTDLHAALRQRHDFFAAQGCRLSDHGLEQLYAADCTEDEATRIFAKVREGQALEEQEINKFKSALLQFLAELDWEKGWTQQFHLGPLRNNSARALRELGPDTGFDSIGDFAQGRAMARFLSRLDDADKLTKTILYNLNPADNALFATMVGNFNDGSIAGKVQYGAGWWFLDQKDGIEQQLNTLSSMGLLSRFVGMLTDSRSFLSFPRHEYFRRILCNLLGNDVENGELPQDMALLRQLVRNVCYTNARDYFGFYQTPGAAPAGTVGRAGSNRLEQPWNH</sequence>
<comment type="pathway">
    <text evidence="2 7">Carbohydrate metabolism; pentose and glucuronate interconversion.</text>
</comment>
<dbReference type="SUPFAM" id="SSF51556">
    <property type="entry name" value="Metallo-dependent hydrolases"/>
    <property type="match status" value="1"/>
</dbReference>
<evidence type="ECO:0000256" key="5">
    <source>
        <dbReference type="ARBA" id="ARBA00020555"/>
    </source>
</evidence>
<keyword evidence="6 7" id="KW-0413">Isomerase</keyword>
<dbReference type="NCBIfam" id="NF002794">
    <property type="entry name" value="PRK02925.1"/>
    <property type="match status" value="1"/>
</dbReference>
<comment type="similarity">
    <text evidence="3 7">Belongs to the metallo-dependent hydrolases superfamily. Uronate isomerase family.</text>
</comment>
<dbReference type="EMBL" id="JAUQSY010000005">
    <property type="protein sequence ID" value="MDO7874781.1"/>
    <property type="molecule type" value="Genomic_DNA"/>
</dbReference>
<reference evidence="8" key="1">
    <citation type="submission" date="2023-07" db="EMBL/GenBank/DDBJ databases">
        <authorList>
            <person name="Kim M.K."/>
        </authorList>
    </citation>
    <scope>NUCLEOTIDE SEQUENCE</scope>
    <source>
        <strain evidence="8">ASUV-10-1</strain>
    </source>
</reference>
<protein>
    <recommendedName>
        <fullName evidence="5 7">Uronate isomerase</fullName>
        <ecNumber evidence="4 7">5.3.1.12</ecNumber>
    </recommendedName>
    <alternativeName>
        <fullName evidence="7">Glucuronate isomerase</fullName>
    </alternativeName>
    <alternativeName>
        <fullName evidence="7">Uronic isomerase</fullName>
    </alternativeName>
</protein>
<dbReference type="Gene3D" id="1.10.2020.10">
    <property type="entry name" value="uronate isomerase, domain 2, chain A"/>
    <property type="match status" value="1"/>
</dbReference>
<evidence type="ECO:0000256" key="4">
    <source>
        <dbReference type="ARBA" id="ARBA00012546"/>
    </source>
</evidence>
<comment type="caution">
    <text evidence="8">The sequence shown here is derived from an EMBL/GenBank/DDBJ whole genome shotgun (WGS) entry which is preliminary data.</text>
</comment>
<dbReference type="Proteomes" id="UP001176429">
    <property type="component" value="Unassembled WGS sequence"/>
</dbReference>
<evidence type="ECO:0000313" key="9">
    <source>
        <dbReference type="Proteomes" id="UP001176429"/>
    </source>
</evidence>
<name>A0ABT9BDM3_9BACT</name>
<evidence type="ECO:0000256" key="7">
    <source>
        <dbReference type="HAMAP-Rule" id="MF_00675"/>
    </source>
</evidence>
<dbReference type="Pfam" id="PF02614">
    <property type="entry name" value="UxaC"/>
    <property type="match status" value="1"/>
</dbReference>
<organism evidence="8 9">
    <name type="scientific">Hymenobacter aranciens</name>
    <dbReference type="NCBI Taxonomy" id="3063996"/>
    <lineage>
        <taxon>Bacteria</taxon>
        <taxon>Pseudomonadati</taxon>
        <taxon>Bacteroidota</taxon>
        <taxon>Cytophagia</taxon>
        <taxon>Cytophagales</taxon>
        <taxon>Hymenobacteraceae</taxon>
        <taxon>Hymenobacter</taxon>
    </lineage>
</organism>
<gene>
    <name evidence="7 8" type="primary">uxaC</name>
    <name evidence="8" type="ORF">Q5H93_08570</name>
</gene>
<dbReference type="InterPro" id="IPR003766">
    <property type="entry name" value="Uronate_isomerase"/>
</dbReference>
<comment type="catalytic activity">
    <reaction evidence="7">
        <text>aldehydo-D-galacturonate = keto-D-tagaturonate</text>
        <dbReference type="Rhea" id="RHEA:27702"/>
        <dbReference type="ChEBI" id="CHEBI:12952"/>
        <dbReference type="ChEBI" id="CHEBI:17886"/>
    </reaction>
</comment>
<dbReference type="HAMAP" id="MF_00675">
    <property type="entry name" value="UxaC"/>
    <property type="match status" value="1"/>
</dbReference>
<dbReference type="Gene3D" id="3.20.20.140">
    <property type="entry name" value="Metal-dependent hydrolases"/>
    <property type="match status" value="1"/>
</dbReference>
<comment type="catalytic activity">
    <reaction evidence="1 7">
        <text>D-glucuronate = D-fructuronate</text>
        <dbReference type="Rhea" id="RHEA:13049"/>
        <dbReference type="ChEBI" id="CHEBI:58720"/>
        <dbReference type="ChEBI" id="CHEBI:59863"/>
        <dbReference type="EC" id="5.3.1.12"/>
    </reaction>
</comment>
<evidence type="ECO:0000256" key="3">
    <source>
        <dbReference type="ARBA" id="ARBA00008397"/>
    </source>
</evidence>
<dbReference type="PANTHER" id="PTHR30068">
    <property type="entry name" value="URONATE ISOMERASE"/>
    <property type="match status" value="1"/>
</dbReference>
<dbReference type="PANTHER" id="PTHR30068:SF4">
    <property type="entry name" value="URONATE ISOMERASE"/>
    <property type="match status" value="1"/>
</dbReference>
<dbReference type="InterPro" id="IPR032466">
    <property type="entry name" value="Metal_Hydrolase"/>
</dbReference>
<evidence type="ECO:0000256" key="6">
    <source>
        <dbReference type="ARBA" id="ARBA00023235"/>
    </source>
</evidence>
<evidence type="ECO:0000256" key="2">
    <source>
        <dbReference type="ARBA" id="ARBA00004892"/>
    </source>
</evidence>
<accession>A0ABT9BDM3</accession>
<dbReference type="GO" id="GO:0008880">
    <property type="term" value="F:glucuronate isomerase activity"/>
    <property type="evidence" value="ECO:0007669"/>
    <property type="project" value="UniProtKB-EC"/>
</dbReference>
<proteinExistence type="inferred from homology"/>
<evidence type="ECO:0000313" key="8">
    <source>
        <dbReference type="EMBL" id="MDO7874781.1"/>
    </source>
</evidence>
<evidence type="ECO:0000256" key="1">
    <source>
        <dbReference type="ARBA" id="ARBA00001165"/>
    </source>
</evidence>